<dbReference type="InterPro" id="IPR052779">
    <property type="entry name" value="WDR62"/>
</dbReference>
<dbReference type="Pfam" id="PF00400">
    <property type="entry name" value="WD40"/>
    <property type="match status" value="3"/>
</dbReference>
<organism evidence="3 4">
    <name type="scientific">Tribonema minus</name>
    <dbReference type="NCBI Taxonomy" id="303371"/>
    <lineage>
        <taxon>Eukaryota</taxon>
        <taxon>Sar</taxon>
        <taxon>Stramenopiles</taxon>
        <taxon>Ochrophyta</taxon>
        <taxon>PX clade</taxon>
        <taxon>Xanthophyceae</taxon>
        <taxon>Tribonematales</taxon>
        <taxon>Tribonemataceae</taxon>
        <taxon>Tribonema</taxon>
    </lineage>
</organism>
<comment type="caution">
    <text evidence="3">The sequence shown here is derived from an EMBL/GenBank/DDBJ whole genome shotgun (WGS) entry which is preliminary data.</text>
</comment>
<reference evidence="3" key="1">
    <citation type="submission" date="2021-02" db="EMBL/GenBank/DDBJ databases">
        <title>First Annotated Genome of the Yellow-green Alga Tribonema minus.</title>
        <authorList>
            <person name="Mahan K.M."/>
        </authorList>
    </citation>
    <scope>NUCLEOTIDE SEQUENCE</scope>
    <source>
        <strain evidence="3">UTEX B ZZ1240</strain>
    </source>
</reference>
<dbReference type="PANTHER" id="PTHR45589:SF1">
    <property type="entry name" value="WD REPEAT DOMAIN 62, ISOFORM G"/>
    <property type="match status" value="1"/>
</dbReference>
<dbReference type="InterPro" id="IPR036322">
    <property type="entry name" value="WD40_repeat_dom_sf"/>
</dbReference>
<gene>
    <name evidence="3" type="ORF">JKP88DRAFT_353103</name>
</gene>
<proteinExistence type="predicted"/>
<dbReference type="SUPFAM" id="SSF50978">
    <property type="entry name" value="WD40 repeat-like"/>
    <property type="match status" value="3"/>
</dbReference>
<protein>
    <submittedName>
        <fullName evidence="3">Uncharacterized protein</fullName>
    </submittedName>
</protein>
<dbReference type="PROSITE" id="PS50082">
    <property type="entry name" value="WD_REPEATS_2"/>
    <property type="match status" value="2"/>
</dbReference>
<evidence type="ECO:0000313" key="4">
    <source>
        <dbReference type="Proteomes" id="UP000664859"/>
    </source>
</evidence>
<feature type="repeat" description="WD" evidence="1">
    <location>
        <begin position="690"/>
        <end position="704"/>
    </location>
</feature>
<dbReference type="SMART" id="SM00320">
    <property type="entry name" value="WD40"/>
    <property type="match status" value="10"/>
</dbReference>
<name>A0A835ZC14_9STRA</name>
<dbReference type="Proteomes" id="UP000664859">
    <property type="component" value="Unassembled WGS sequence"/>
</dbReference>
<keyword evidence="1" id="KW-0853">WD repeat</keyword>
<sequence length="1349" mass="141710">MCGTCCDEEHCSWFDEYDDRHPELGHLLHTPDCAHVGPDTDLASPEHHACGGSGAADIVPDGLNHDTLLDAQSRAGKPEGWWVPCNADVIVRFATADAATVRAVGTPWGAAALPCAVEPRCAGLARMRHTAAAGWGKKGHWEREASPFSAAADGVAEGGTGGVGMNDATAAVAAGMQEAEKQEAAEAVAAEAALLVQRLSTAAATAALSKGVLLHTPAPAAAAPLTLDRVMGQTCLHNSALSVNPVTGDVAYPAGCVVVIYQPRRNRQFRYFRAGKTVSCLAFSRDGSMLAVGERGHLPSVIVWKLATGVVLAELKGGHKYGVACLAFSPQGNALVSVGFKYDRMLQVWDLSTAADAGPPASPVDLEAEQRSAPKRVACSRLSQRVRAVDFSDDGQFFVTAGDAGHVVFWHMDGAAGATQSDADTEEHAVDGVPCIQGTPASIEEDLRDSTFMDVACDRGGEGEGGAAAGLSTVFCVTSKGILCTFSRTHVMEQWVTLESATAYGVSVQDGMLAAACCNGVIRLFKFNSTSSNSTSSEGDACSKLQYVATLPKPPPLGHANVASLQCGADGAAAAAEHCYAATLGVRMSPSGTKVVAIYADRRMGPSGTKVVAIYADRRMSPSGTKVVTIYADRSFFIWDITDTAKVGKYRSFLNHSACIWDVHCIPQQPQSIAEPGSTAQATGLPDNCVVTCSADNTLRIWDIGALDSAPAVTTAFNNSVTGTTALGSSGRWSNIYSKYLLRILYGSSSSSSAQGDDAAQPSSQGSAGAACGNADEAWRLLSDAIPDAEMPAQPDWPQAPRSLAAHPCGTQVACGDKQGHIRVYDLTTMSLKHTQAAHDAEVLCLSYSPLMVPLHSEAPPAPPASSTSTDAPAADQLPPPPPKWVAMGPGHRRGSEGGKQGGEGGLVLLASAGRDRLVKVFDASNPRSRACGDDAQRGGDAPLPLLHALDAHSSSVTAVKFSKGRVVSAGGDKLLVLSHDGRRLVSAGGDKLLVLNHVRGRQVSRYKTIAAVPQGTTYGLDVDPTDKYMVTAGQDKKLNIWSIVSGRHVRAYRASPEGAGGELYKATGAMRNPSTAIKAIHSSHCKSANAAAKALLGAEARLRATLTDKDTISGLFHSRFAAAAPPPQALNLVRFAKELVHVNDYVSDLFEDIPTSAIRMPKKGTGHKTLEESVGGMRQAVFIKLQGTSFHLPGASAATNMAAGAACIKAASCDLDMQFHGRVKLVVAKLELLAADGQRPNRVDAHGIVVVSGIEQVAEMTFAFKQSLLARGSMCAAMHDTDRTRVMPELGGETAQRVYEWAQYMLKADGQHKAHIDRGRTRDAMRVANIPVIGNVDDMLFLYHSRTA</sequence>
<dbReference type="InterPro" id="IPR015943">
    <property type="entry name" value="WD40/YVTN_repeat-like_dom_sf"/>
</dbReference>
<dbReference type="EMBL" id="JAFCMP010000051">
    <property type="protein sequence ID" value="KAG5189397.1"/>
    <property type="molecule type" value="Genomic_DNA"/>
</dbReference>
<accession>A0A835ZC14</accession>
<dbReference type="PANTHER" id="PTHR45589">
    <property type="entry name" value="WD REPEAT DOMAIN 62, ISOFORM G"/>
    <property type="match status" value="1"/>
</dbReference>
<dbReference type="Gene3D" id="2.130.10.10">
    <property type="entry name" value="YVTN repeat-like/Quinoprotein amine dehydrogenase"/>
    <property type="match status" value="4"/>
</dbReference>
<evidence type="ECO:0000256" key="1">
    <source>
        <dbReference type="PROSITE-ProRule" id="PRU00221"/>
    </source>
</evidence>
<evidence type="ECO:0000256" key="2">
    <source>
        <dbReference type="SAM" id="MobiDB-lite"/>
    </source>
</evidence>
<dbReference type="OrthoDB" id="6154712at2759"/>
<feature type="region of interest" description="Disordered" evidence="2">
    <location>
        <begin position="857"/>
        <end position="905"/>
    </location>
</feature>
<keyword evidence="4" id="KW-1185">Reference proteome</keyword>
<feature type="compositionally biased region" description="Low complexity" evidence="2">
    <location>
        <begin position="865"/>
        <end position="876"/>
    </location>
</feature>
<evidence type="ECO:0000313" key="3">
    <source>
        <dbReference type="EMBL" id="KAG5189397.1"/>
    </source>
</evidence>
<feature type="repeat" description="WD" evidence="1">
    <location>
        <begin position="1021"/>
        <end position="1052"/>
    </location>
</feature>
<dbReference type="InterPro" id="IPR001680">
    <property type="entry name" value="WD40_rpt"/>
</dbReference>